<gene>
    <name evidence="1" type="ORF">LRHMDP3_1786</name>
</gene>
<evidence type="ECO:0000313" key="1">
    <source>
        <dbReference type="EMBL" id="EKS50257.1"/>
    </source>
</evidence>
<comment type="caution">
    <text evidence="1">The sequence shown here is derived from an EMBL/GenBank/DDBJ whole genome shotgun (WGS) entry which is preliminary data.</text>
</comment>
<accession>A0AB33XTK5</accession>
<evidence type="ECO:0000313" key="2">
    <source>
        <dbReference type="Proteomes" id="UP000009352"/>
    </source>
</evidence>
<reference evidence="1 2" key="1">
    <citation type="journal article" date="2013" name="Genome Announc.">
        <title>Draft Genome Sequence of Staphylococcus simulans UMC-CNS-990, Isolated from a Case of Chronic Bovine Mastitis.</title>
        <authorList>
            <person name="Calcutt M.J."/>
            <person name="Foecking M.F."/>
            <person name="Hsieh H.Y."/>
            <person name="Perry J."/>
            <person name="Stewart G.C."/>
            <person name="Middleton J.R."/>
        </authorList>
    </citation>
    <scope>NUCLEOTIDE SEQUENCE [LARGE SCALE GENOMIC DNA]</scope>
    <source>
        <strain evidence="1 2">LRHMDP3</strain>
    </source>
</reference>
<protein>
    <submittedName>
        <fullName evidence="1">Uncharacterized protein</fullName>
    </submittedName>
</protein>
<dbReference type="EMBL" id="AMQX01000009">
    <property type="protein sequence ID" value="EKS50257.1"/>
    <property type="molecule type" value="Genomic_DNA"/>
</dbReference>
<proteinExistence type="predicted"/>
<organism evidence="1 2">
    <name type="scientific">Lacticaseibacillus rhamnosus LRHMDP3</name>
    <dbReference type="NCBI Taxonomy" id="1203259"/>
    <lineage>
        <taxon>Bacteria</taxon>
        <taxon>Bacillati</taxon>
        <taxon>Bacillota</taxon>
        <taxon>Bacilli</taxon>
        <taxon>Lactobacillales</taxon>
        <taxon>Lactobacillaceae</taxon>
        <taxon>Lacticaseibacillus</taxon>
    </lineage>
</organism>
<name>A0AB33XTK5_LACRH</name>
<dbReference type="AlphaFoldDB" id="A0AB33XTK5"/>
<dbReference type="Proteomes" id="UP000009352">
    <property type="component" value="Unassembled WGS sequence"/>
</dbReference>
<sequence length="43" mass="4839">MVVLVASNKSIGVGISERLIYQRFFSEANIRFMNINDAKDSFG</sequence>